<dbReference type="NCBIfam" id="TIGR00689">
    <property type="entry name" value="rpiB_lacA_lacB"/>
    <property type="match status" value="1"/>
</dbReference>
<evidence type="ECO:0000256" key="2">
    <source>
        <dbReference type="ARBA" id="ARBA00023235"/>
    </source>
</evidence>
<feature type="binding site" evidence="4">
    <location>
        <position position="104"/>
    </location>
    <ligand>
        <name>D-ribulose 5-phosphate</name>
        <dbReference type="ChEBI" id="CHEBI:58121"/>
    </ligand>
</feature>
<dbReference type="EC" id="5.3.1.6" evidence="5"/>
<organism evidence="5 6">
    <name type="scientific">Hujiaoplasma nucleasis</name>
    <dbReference type="NCBI Taxonomy" id="2725268"/>
    <lineage>
        <taxon>Bacteria</taxon>
        <taxon>Bacillati</taxon>
        <taxon>Mycoplasmatota</taxon>
        <taxon>Mollicutes</taxon>
        <taxon>Candidatus Izemoplasmatales</taxon>
        <taxon>Hujiaoplasmataceae</taxon>
        <taxon>Hujiaoplasma</taxon>
    </lineage>
</organism>
<accession>A0A7L6N3Z6</accession>
<dbReference type="Proteomes" id="UP000512167">
    <property type="component" value="Chromosome"/>
</dbReference>
<protein>
    <submittedName>
        <fullName evidence="5">Ribose 5-phosphate isomerase B</fullName>
        <ecNumber evidence="5">5.3.1.6</ecNumber>
    </submittedName>
</protein>
<feature type="binding site" evidence="4">
    <location>
        <position position="141"/>
    </location>
    <ligand>
        <name>D-ribulose 5-phosphate</name>
        <dbReference type="ChEBI" id="CHEBI:58121"/>
    </ligand>
</feature>
<dbReference type="InterPro" id="IPR004785">
    <property type="entry name" value="RpiB"/>
</dbReference>
<feature type="binding site" evidence="4">
    <location>
        <position position="137"/>
    </location>
    <ligand>
        <name>D-ribulose 5-phosphate</name>
        <dbReference type="ChEBI" id="CHEBI:58121"/>
    </ligand>
</feature>
<dbReference type="SUPFAM" id="SSF89623">
    <property type="entry name" value="Ribose/Galactose isomerase RpiB/AlsB"/>
    <property type="match status" value="1"/>
</dbReference>
<dbReference type="NCBIfam" id="NF004051">
    <property type="entry name" value="PRK05571.1"/>
    <property type="match status" value="1"/>
</dbReference>
<dbReference type="EMBL" id="CP051151">
    <property type="protein sequence ID" value="QLY39957.1"/>
    <property type="molecule type" value="Genomic_DNA"/>
</dbReference>
<reference evidence="5 6" key="1">
    <citation type="submission" date="2020-04" db="EMBL/GenBank/DDBJ databases">
        <authorList>
            <person name="Zheng R.K."/>
            <person name="Sun C.M."/>
        </authorList>
    </citation>
    <scope>NUCLEOTIDE SEQUENCE [LARGE SCALE GENOMIC DNA]</scope>
    <source>
        <strain evidence="6">zrk29</strain>
    </source>
</reference>
<comment type="similarity">
    <text evidence="1">Belongs to the LacAB/RpiB family.</text>
</comment>
<sequence length="155" mass="17187">MKRSEIMIALGSDHAGLPLKKVIMEYLDELKLDYKDYGTYSNQSVHYPEYGLKAAQAVASGECEKGIIFCGTGVGISITANKVKGIRCVNCSEPYSAQMSREHNDANMLALGSRVVGDELAKMIVKIWLETSFLGDRHQIRVDQIKEIDETGEIK</sequence>
<dbReference type="InterPro" id="IPR036569">
    <property type="entry name" value="RpiB_LacA_LacB_sf"/>
</dbReference>
<feature type="active site" description="Proton donor" evidence="3">
    <location>
        <position position="103"/>
    </location>
</feature>
<keyword evidence="6" id="KW-1185">Reference proteome</keyword>
<dbReference type="GO" id="GO:0004751">
    <property type="term" value="F:ribose-5-phosphate isomerase activity"/>
    <property type="evidence" value="ECO:0007669"/>
    <property type="project" value="UniProtKB-EC"/>
</dbReference>
<evidence type="ECO:0000313" key="6">
    <source>
        <dbReference type="Proteomes" id="UP000512167"/>
    </source>
</evidence>
<dbReference type="AlphaFoldDB" id="A0A7L6N3Z6"/>
<dbReference type="PANTHER" id="PTHR43732:SF1">
    <property type="entry name" value="RIBOSE 5-PHOSPHATE ISOMERASE"/>
    <property type="match status" value="1"/>
</dbReference>
<evidence type="ECO:0000256" key="4">
    <source>
        <dbReference type="PIRSR" id="PIRSR005384-2"/>
    </source>
</evidence>
<name>A0A7L6N3Z6_9MOLU</name>
<proteinExistence type="inferred from homology"/>
<feature type="binding site" evidence="4">
    <location>
        <position position="114"/>
    </location>
    <ligand>
        <name>D-ribulose 5-phosphate</name>
        <dbReference type="ChEBI" id="CHEBI:58121"/>
    </ligand>
</feature>
<feature type="binding site" evidence="4">
    <location>
        <begin position="71"/>
        <end position="75"/>
    </location>
    <ligand>
        <name>D-ribulose 5-phosphate</name>
        <dbReference type="ChEBI" id="CHEBI:58121"/>
    </ligand>
</feature>
<evidence type="ECO:0000256" key="1">
    <source>
        <dbReference type="ARBA" id="ARBA00008754"/>
    </source>
</evidence>
<dbReference type="PIRSF" id="PIRSF005384">
    <property type="entry name" value="RpiB_LacA_B"/>
    <property type="match status" value="1"/>
</dbReference>
<dbReference type="PANTHER" id="PTHR43732">
    <property type="entry name" value="RIBOSE 5-PHOSPHATE ISOMERASE-RELATED"/>
    <property type="match status" value="1"/>
</dbReference>
<dbReference type="NCBIfam" id="TIGR01120">
    <property type="entry name" value="rpiB"/>
    <property type="match status" value="1"/>
</dbReference>
<dbReference type="InterPro" id="IPR051812">
    <property type="entry name" value="SPI_LacAB/RpiB"/>
</dbReference>
<evidence type="ECO:0000313" key="5">
    <source>
        <dbReference type="EMBL" id="QLY39957.1"/>
    </source>
</evidence>
<dbReference type="Pfam" id="PF02502">
    <property type="entry name" value="LacAB_rpiB"/>
    <property type="match status" value="1"/>
</dbReference>
<dbReference type="Gene3D" id="3.40.1400.10">
    <property type="entry name" value="Sugar-phosphate isomerase, RpiB/LacA/LacB"/>
    <property type="match status" value="1"/>
</dbReference>
<dbReference type="KEGG" id="tbk:HF295_03425"/>
<dbReference type="InterPro" id="IPR003500">
    <property type="entry name" value="RpiB_LacA_LacB"/>
</dbReference>
<feature type="active site" description="Proton acceptor" evidence="3">
    <location>
        <position position="70"/>
    </location>
</feature>
<feature type="binding site" evidence="4">
    <location>
        <begin position="13"/>
        <end position="14"/>
    </location>
    <ligand>
        <name>D-ribulose 5-phosphate</name>
        <dbReference type="ChEBI" id="CHEBI:58121"/>
    </ligand>
</feature>
<keyword evidence="2 5" id="KW-0413">Isomerase</keyword>
<gene>
    <name evidence="5" type="primary">rpiB</name>
    <name evidence="5" type="ORF">HF295_03425</name>
</gene>
<evidence type="ECO:0000256" key="3">
    <source>
        <dbReference type="PIRSR" id="PIRSR005384-1"/>
    </source>
</evidence>
<dbReference type="GO" id="GO:0005975">
    <property type="term" value="P:carbohydrate metabolic process"/>
    <property type="evidence" value="ECO:0007669"/>
    <property type="project" value="InterPro"/>
</dbReference>